<dbReference type="CDD" id="cd03257">
    <property type="entry name" value="ABC_NikE_OppD_transporters"/>
    <property type="match status" value="1"/>
</dbReference>
<keyword evidence="3 5" id="KW-0067">ATP-binding</keyword>
<dbReference type="InterPro" id="IPR027417">
    <property type="entry name" value="P-loop_NTPase"/>
</dbReference>
<accession>A0A2A5WWH8</accession>
<dbReference type="InterPro" id="IPR012700">
    <property type="entry name" value="PhnK"/>
</dbReference>
<feature type="domain" description="ABC transporter" evidence="4">
    <location>
        <begin position="6"/>
        <end position="250"/>
    </location>
</feature>
<comment type="caution">
    <text evidence="5">The sequence shown here is derived from an EMBL/GenBank/DDBJ whole genome shotgun (WGS) entry which is preliminary data.</text>
</comment>
<name>A0A2A5WWH8_9GAMM</name>
<dbReference type="GO" id="GO:0005524">
    <property type="term" value="F:ATP binding"/>
    <property type="evidence" value="ECO:0007669"/>
    <property type="project" value="UniProtKB-KW"/>
</dbReference>
<dbReference type="InterPro" id="IPR017871">
    <property type="entry name" value="ABC_transporter-like_CS"/>
</dbReference>
<sequence>MTEPLLEVTNLYKSFDGVSAVEDVSFTISASETLGIVGESGSGKTTLARCVLRAIDPDRGVVRFRTGDDEWVELQDKTDDEMIPLRQQMQMVFQDPFSSLNPRMTVQEILEEPLIIHNIGNRGSRRAEVLDILAKVQLDQDSLTRYPHAFSGGQRQRIGIARALILRPKLVVCDESVSALDVSVQAQIINLLEDLQEEFGLTYLFVAHDLSVVHHICDRILVMHRGRVVEQGSVQEVFEDPQEDYTRLLLSAIPSPDPDEPLNPLDRKSLGL</sequence>
<dbReference type="EMBL" id="NTKD01000008">
    <property type="protein sequence ID" value="PDH40849.1"/>
    <property type="molecule type" value="Genomic_DNA"/>
</dbReference>
<dbReference type="InterPro" id="IPR003593">
    <property type="entry name" value="AAA+_ATPase"/>
</dbReference>
<dbReference type="InterPro" id="IPR003439">
    <property type="entry name" value="ABC_transporter-like_ATP-bd"/>
</dbReference>
<dbReference type="InterPro" id="IPR050319">
    <property type="entry name" value="ABC_transp_ATP-bind"/>
</dbReference>
<evidence type="ECO:0000313" key="6">
    <source>
        <dbReference type="Proteomes" id="UP000219327"/>
    </source>
</evidence>
<gene>
    <name evidence="5" type="ORF">CNE99_02840</name>
</gene>
<dbReference type="SUPFAM" id="SSF52540">
    <property type="entry name" value="P-loop containing nucleoside triphosphate hydrolases"/>
    <property type="match status" value="1"/>
</dbReference>
<dbReference type="PANTHER" id="PTHR43776">
    <property type="entry name" value="TRANSPORT ATP-BINDING PROTEIN"/>
    <property type="match status" value="1"/>
</dbReference>
<evidence type="ECO:0000256" key="3">
    <source>
        <dbReference type="ARBA" id="ARBA00022840"/>
    </source>
</evidence>
<dbReference type="GO" id="GO:0055085">
    <property type="term" value="P:transmembrane transport"/>
    <property type="evidence" value="ECO:0007669"/>
    <property type="project" value="UniProtKB-ARBA"/>
</dbReference>
<evidence type="ECO:0000256" key="2">
    <source>
        <dbReference type="ARBA" id="ARBA00022741"/>
    </source>
</evidence>
<dbReference type="GO" id="GO:0015833">
    <property type="term" value="P:peptide transport"/>
    <property type="evidence" value="ECO:0007669"/>
    <property type="project" value="InterPro"/>
</dbReference>
<dbReference type="Gene3D" id="3.40.50.300">
    <property type="entry name" value="P-loop containing nucleotide triphosphate hydrolases"/>
    <property type="match status" value="1"/>
</dbReference>
<dbReference type="FunFam" id="3.40.50.300:FF:000016">
    <property type="entry name" value="Oligopeptide ABC transporter ATP-binding component"/>
    <property type="match status" value="1"/>
</dbReference>
<proteinExistence type="predicted"/>
<dbReference type="SMART" id="SM00382">
    <property type="entry name" value="AAA"/>
    <property type="match status" value="1"/>
</dbReference>
<organism evidence="5 6">
    <name type="scientific">OM182 bacterium MED-G24</name>
    <dbReference type="NCBI Taxonomy" id="1986255"/>
    <lineage>
        <taxon>Bacteria</taxon>
        <taxon>Pseudomonadati</taxon>
        <taxon>Pseudomonadota</taxon>
        <taxon>Gammaproteobacteria</taxon>
        <taxon>OMG group</taxon>
        <taxon>OM182 clade</taxon>
    </lineage>
</organism>
<dbReference type="Proteomes" id="UP000219327">
    <property type="component" value="Unassembled WGS sequence"/>
</dbReference>
<evidence type="ECO:0000259" key="4">
    <source>
        <dbReference type="PROSITE" id="PS50893"/>
    </source>
</evidence>
<evidence type="ECO:0000256" key="1">
    <source>
        <dbReference type="ARBA" id="ARBA00022448"/>
    </source>
</evidence>
<dbReference type="Pfam" id="PF00005">
    <property type="entry name" value="ABC_tran"/>
    <property type="match status" value="1"/>
</dbReference>
<dbReference type="AlphaFoldDB" id="A0A2A5WWH8"/>
<reference evidence="5 6" key="1">
    <citation type="submission" date="2017-08" db="EMBL/GenBank/DDBJ databases">
        <title>Fine stratification of microbial communities through a metagenomic profile of the photic zone.</title>
        <authorList>
            <person name="Haro-Moreno J.M."/>
            <person name="Lopez-Perez M."/>
            <person name="De La Torre J."/>
            <person name="Picazo A."/>
            <person name="Camacho A."/>
            <person name="Rodriguez-Valera F."/>
        </authorList>
    </citation>
    <scope>NUCLEOTIDE SEQUENCE [LARGE SCALE GENOMIC DNA]</scope>
    <source>
        <strain evidence="5">MED-G24</strain>
    </source>
</reference>
<dbReference type="InterPro" id="IPR013563">
    <property type="entry name" value="Oligopep_ABC_C"/>
</dbReference>
<keyword evidence="2" id="KW-0547">Nucleotide-binding</keyword>
<evidence type="ECO:0000313" key="5">
    <source>
        <dbReference type="EMBL" id="PDH40849.1"/>
    </source>
</evidence>
<protein>
    <submittedName>
        <fullName evidence="5">Peptide ABC transporter ATP-binding protein</fullName>
    </submittedName>
</protein>
<dbReference type="PROSITE" id="PS50893">
    <property type="entry name" value="ABC_TRANSPORTER_2"/>
    <property type="match status" value="1"/>
</dbReference>
<dbReference type="Pfam" id="PF08352">
    <property type="entry name" value="oligo_HPY"/>
    <property type="match status" value="1"/>
</dbReference>
<dbReference type="PROSITE" id="PS00211">
    <property type="entry name" value="ABC_TRANSPORTER_1"/>
    <property type="match status" value="1"/>
</dbReference>
<dbReference type="GO" id="GO:0016887">
    <property type="term" value="F:ATP hydrolysis activity"/>
    <property type="evidence" value="ECO:0007669"/>
    <property type="project" value="InterPro"/>
</dbReference>
<dbReference type="PIRSF" id="PIRSF037116">
    <property type="entry name" value="CP_lyase_PhnK"/>
    <property type="match status" value="1"/>
</dbReference>
<keyword evidence="1" id="KW-0813">Transport</keyword>